<evidence type="ECO:0000313" key="1">
    <source>
        <dbReference type="EMBL" id="RID59736.1"/>
    </source>
</evidence>
<name>A0A397Z977_BRACM</name>
<dbReference type="AlphaFoldDB" id="A0A397Z977"/>
<protein>
    <submittedName>
        <fullName evidence="1">Uncharacterized protein</fullName>
    </submittedName>
</protein>
<dbReference type="EMBL" id="CM010633">
    <property type="protein sequence ID" value="RID59736.1"/>
    <property type="molecule type" value="Genomic_DNA"/>
</dbReference>
<organism evidence="1 2">
    <name type="scientific">Brassica campestris</name>
    <name type="common">Field mustard</name>
    <dbReference type="NCBI Taxonomy" id="3711"/>
    <lineage>
        <taxon>Eukaryota</taxon>
        <taxon>Viridiplantae</taxon>
        <taxon>Streptophyta</taxon>
        <taxon>Embryophyta</taxon>
        <taxon>Tracheophyta</taxon>
        <taxon>Spermatophyta</taxon>
        <taxon>Magnoliopsida</taxon>
        <taxon>eudicotyledons</taxon>
        <taxon>Gunneridae</taxon>
        <taxon>Pentapetalae</taxon>
        <taxon>rosids</taxon>
        <taxon>malvids</taxon>
        <taxon>Brassicales</taxon>
        <taxon>Brassicaceae</taxon>
        <taxon>Brassiceae</taxon>
        <taxon>Brassica</taxon>
    </lineage>
</organism>
<gene>
    <name evidence="1" type="ORF">BRARA_F02949</name>
</gene>
<evidence type="ECO:0000313" key="2">
    <source>
        <dbReference type="Proteomes" id="UP000264353"/>
    </source>
</evidence>
<accession>A0A397Z977</accession>
<reference evidence="1 2" key="1">
    <citation type="submission" date="2018-06" db="EMBL/GenBank/DDBJ databases">
        <title>WGS assembly of Brassica rapa FPsc.</title>
        <authorList>
            <person name="Bowman J."/>
            <person name="Kohchi T."/>
            <person name="Yamato K."/>
            <person name="Jenkins J."/>
            <person name="Shu S."/>
            <person name="Ishizaki K."/>
            <person name="Yamaoka S."/>
            <person name="Nishihama R."/>
            <person name="Nakamura Y."/>
            <person name="Berger F."/>
            <person name="Adam C."/>
            <person name="Aki S."/>
            <person name="Althoff F."/>
            <person name="Araki T."/>
            <person name="Arteaga-Vazquez M."/>
            <person name="Balasubrmanian S."/>
            <person name="Bauer D."/>
            <person name="Boehm C."/>
            <person name="Briginshaw L."/>
            <person name="Caballero-Perez J."/>
            <person name="Catarino B."/>
            <person name="Chen F."/>
            <person name="Chiyoda S."/>
            <person name="Chovatia M."/>
            <person name="Davies K."/>
            <person name="Delmans M."/>
            <person name="Demura T."/>
            <person name="Dierschke T."/>
            <person name="Dolan L."/>
            <person name="Dorantes-Acosta A."/>
            <person name="Eklund D."/>
            <person name="Florent S."/>
            <person name="Flores-Sandoval E."/>
            <person name="Fujiyama A."/>
            <person name="Fukuzawa H."/>
            <person name="Galik B."/>
            <person name="Grimanelli D."/>
            <person name="Grimwood J."/>
            <person name="Grossniklaus U."/>
            <person name="Hamada T."/>
            <person name="Haseloff J."/>
            <person name="Hetherington A."/>
            <person name="Higo A."/>
            <person name="Hirakawa Y."/>
            <person name="Hundley H."/>
            <person name="Ikeda Y."/>
            <person name="Inoue K."/>
            <person name="Inoue S."/>
            <person name="Ishida S."/>
            <person name="Jia Q."/>
            <person name="Kakita M."/>
            <person name="Kanazawa T."/>
            <person name="Kawai Y."/>
            <person name="Kawashima T."/>
            <person name="Kennedy M."/>
            <person name="Kinose K."/>
            <person name="Kinoshita T."/>
            <person name="Kohara Y."/>
            <person name="Koide E."/>
            <person name="Komatsu K."/>
            <person name="Kopischke S."/>
            <person name="Kubo M."/>
            <person name="Kyozuka J."/>
            <person name="Lagercrantz U."/>
            <person name="Lin S."/>
            <person name="Lindquist E."/>
            <person name="Lipzen A."/>
            <person name="Lu C."/>
            <person name="Luna E."/>
            <person name="Martienssen R."/>
            <person name="Minamino N."/>
            <person name="Mizutani M."/>
            <person name="Mizutani M."/>
            <person name="Mochizuki N."/>
            <person name="Monte I."/>
            <person name="Mosher R."/>
            <person name="Nagasaki H."/>
            <person name="Nakagami H."/>
            <person name="Naramoto S."/>
            <person name="Nishitani K."/>
            <person name="Ohtani M."/>
            <person name="Okamoto T."/>
            <person name="Okumura M."/>
            <person name="Phillips J."/>
            <person name="Pollak B."/>
            <person name="Reinders A."/>
            <person name="Roevekamp M."/>
            <person name="Sano R."/>
            <person name="Sawa S."/>
            <person name="Schmid M."/>
            <person name="Shirakawa M."/>
            <person name="Solano R."/>
            <person name="Spunde A."/>
            <person name="Suetsugu N."/>
            <person name="Sugano S."/>
            <person name="Sugiyama A."/>
            <person name="Sun R."/>
            <person name="Suzuki Y."/>
            <person name="Takenaka M."/>
            <person name="Takezawa D."/>
            <person name="Tomogane H."/>
            <person name="Tsuzuki M."/>
            <person name="Ueda T."/>
            <person name="Umeda M."/>
            <person name="Ward J."/>
            <person name="Watanabe Y."/>
            <person name="Yazaki K."/>
            <person name="Yokoyama R."/>
            <person name="Yoshitake Y."/>
            <person name="Yotsui I."/>
            <person name="Zachgo S."/>
            <person name="Schmutz J."/>
        </authorList>
    </citation>
    <scope>NUCLEOTIDE SEQUENCE [LARGE SCALE GENOMIC DNA]</scope>
    <source>
        <strain evidence="2">cv. B-3</strain>
    </source>
</reference>
<sequence length="159" mass="17998">MTKRDVVLHKETQEPDGTLNLQAVCCIPDDDSPAGCNKITEEQKQILAICDSFCAKEDNNINGLSGSLDRSDQAMDHLMNIDGLIDLEIMKAQHSIMVFRIVLKRFMRLREVFSLTLKLLAISNSEGVEDKTLVFHSKPLLPFKVNSISYLCITRDHYE</sequence>
<proteinExistence type="predicted"/>
<dbReference type="Proteomes" id="UP000264353">
    <property type="component" value="Chromosome A6"/>
</dbReference>